<keyword evidence="2" id="KW-1185">Reference proteome</keyword>
<dbReference type="AlphaFoldDB" id="A0A1I5YGP1"/>
<reference evidence="1 2" key="1">
    <citation type="submission" date="2016-10" db="EMBL/GenBank/DDBJ databases">
        <authorList>
            <person name="de Groot N.N."/>
        </authorList>
    </citation>
    <scope>NUCLEOTIDE SEQUENCE [LARGE SCALE GENOMIC DNA]</scope>
    <source>
        <strain evidence="1 2">DSM 20678</strain>
    </source>
</reference>
<protein>
    <submittedName>
        <fullName evidence="1">Uncharacterized protein</fullName>
    </submittedName>
</protein>
<name>A0A1I5YGP1_9FIRM</name>
<organism evidence="1 2">
    <name type="scientific">Caldicoprobacter faecalis</name>
    <dbReference type="NCBI Taxonomy" id="937334"/>
    <lineage>
        <taxon>Bacteria</taxon>
        <taxon>Bacillati</taxon>
        <taxon>Bacillota</taxon>
        <taxon>Clostridia</taxon>
        <taxon>Caldicoprobacterales</taxon>
        <taxon>Caldicoprobacteraceae</taxon>
        <taxon>Caldicoprobacter</taxon>
    </lineage>
</organism>
<accession>A0A1I5YGP1</accession>
<evidence type="ECO:0000313" key="2">
    <source>
        <dbReference type="Proteomes" id="UP000198577"/>
    </source>
</evidence>
<sequence>MRIIGIIETAEEIVGTIETRKIMGIKPARILGLPFWRCDGKKPLDD</sequence>
<dbReference type="Proteomes" id="UP000198577">
    <property type="component" value="Unassembled WGS sequence"/>
</dbReference>
<proteinExistence type="predicted"/>
<evidence type="ECO:0000313" key="1">
    <source>
        <dbReference type="EMBL" id="SFQ43394.1"/>
    </source>
</evidence>
<dbReference type="STRING" id="937334.SAMN05444406_1462"/>
<dbReference type="EMBL" id="FOXR01000046">
    <property type="protein sequence ID" value="SFQ43394.1"/>
    <property type="molecule type" value="Genomic_DNA"/>
</dbReference>
<gene>
    <name evidence="1" type="ORF">SAMN05444406_1462</name>
</gene>